<dbReference type="Pfam" id="PF07107">
    <property type="entry name" value="WI12"/>
    <property type="match status" value="1"/>
</dbReference>
<feature type="compositionally biased region" description="Basic and acidic residues" evidence="1">
    <location>
        <begin position="1"/>
        <end position="14"/>
    </location>
</feature>
<dbReference type="AlphaFoldDB" id="A0AAN7GW36"/>
<dbReference type="Proteomes" id="UP001345219">
    <property type="component" value="Chromosome 12"/>
</dbReference>
<evidence type="ECO:0000313" key="3">
    <source>
        <dbReference type="Proteomes" id="UP001345219"/>
    </source>
</evidence>
<dbReference type="SUPFAM" id="SSF54427">
    <property type="entry name" value="NTF2-like"/>
    <property type="match status" value="1"/>
</dbReference>
<keyword evidence="3" id="KW-1185">Reference proteome</keyword>
<protein>
    <recommendedName>
        <fullName evidence="4">Wound-induced protein 1</fullName>
    </recommendedName>
</protein>
<name>A0AAN7GW36_9MYRT</name>
<comment type="caution">
    <text evidence="2">The sequence shown here is derived from an EMBL/GenBank/DDBJ whole genome shotgun (WGS) entry which is preliminary data.</text>
</comment>
<reference evidence="2 3" key="1">
    <citation type="journal article" date="2023" name="Hortic Res">
        <title>Pangenome of water caltrop reveals structural variations and asymmetric subgenome divergence after allopolyploidization.</title>
        <authorList>
            <person name="Zhang X."/>
            <person name="Chen Y."/>
            <person name="Wang L."/>
            <person name="Yuan Y."/>
            <person name="Fang M."/>
            <person name="Shi L."/>
            <person name="Lu R."/>
            <person name="Comes H.P."/>
            <person name="Ma Y."/>
            <person name="Chen Y."/>
            <person name="Huang G."/>
            <person name="Zhou Y."/>
            <person name="Zheng Z."/>
            <person name="Qiu Y."/>
        </authorList>
    </citation>
    <scope>NUCLEOTIDE SEQUENCE [LARGE SCALE GENOMIC DNA]</scope>
    <source>
        <tissue evidence="2">Roots</tissue>
    </source>
</reference>
<evidence type="ECO:0008006" key="4">
    <source>
        <dbReference type="Google" id="ProtNLM"/>
    </source>
</evidence>
<proteinExistence type="predicted"/>
<dbReference type="InterPro" id="IPR009798">
    <property type="entry name" value="Wun1-like"/>
</dbReference>
<feature type="region of interest" description="Disordered" evidence="1">
    <location>
        <begin position="1"/>
        <end position="35"/>
    </location>
</feature>
<dbReference type="InterPro" id="IPR032710">
    <property type="entry name" value="NTF2-like_dom_sf"/>
</dbReference>
<dbReference type="PANTHER" id="PTHR33703">
    <property type="entry name" value="OS07G0691300 PROTEIN"/>
    <property type="match status" value="1"/>
</dbReference>
<gene>
    <name evidence="2" type="ORF">SAY87_014759</name>
</gene>
<dbReference type="EMBL" id="JAXIOK010000019">
    <property type="protein sequence ID" value="KAK4748173.1"/>
    <property type="molecule type" value="Genomic_DNA"/>
</dbReference>
<sequence>MSTNYRDHDDDAIVEHPLPPAGIQAIKTSDDPKPEEETAMRANTTVVHMLYEALSRGDTDTMSGLLASDLEWWFHGPPRCQHMMRLLTGECTLASSAFRFEPRGVTAVGPAYVIAEGWEGAQAYWVHVWTVKDGLITQFREYFNTWLTVRDTTRAKWPVIGWGSGSTGPVSRSTLWQSQPRDLCSRSLPGLLLAM</sequence>
<evidence type="ECO:0000313" key="2">
    <source>
        <dbReference type="EMBL" id="KAK4748173.1"/>
    </source>
</evidence>
<evidence type="ECO:0000256" key="1">
    <source>
        <dbReference type="SAM" id="MobiDB-lite"/>
    </source>
</evidence>
<accession>A0AAN7GW36</accession>
<dbReference type="Gene3D" id="3.10.450.50">
    <property type="match status" value="1"/>
</dbReference>
<organism evidence="2 3">
    <name type="scientific">Trapa incisa</name>
    <dbReference type="NCBI Taxonomy" id="236973"/>
    <lineage>
        <taxon>Eukaryota</taxon>
        <taxon>Viridiplantae</taxon>
        <taxon>Streptophyta</taxon>
        <taxon>Embryophyta</taxon>
        <taxon>Tracheophyta</taxon>
        <taxon>Spermatophyta</taxon>
        <taxon>Magnoliopsida</taxon>
        <taxon>eudicotyledons</taxon>
        <taxon>Gunneridae</taxon>
        <taxon>Pentapetalae</taxon>
        <taxon>rosids</taxon>
        <taxon>malvids</taxon>
        <taxon>Myrtales</taxon>
        <taxon>Lythraceae</taxon>
        <taxon>Trapa</taxon>
    </lineage>
</organism>
<dbReference type="PANTHER" id="PTHR33703:SF16">
    <property type="entry name" value="OS05G0342100 PROTEIN"/>
    <property type="match status" value="1"/>
</dbReference>